<protein>
    <submittedName>
        <fullName evidence="1">Uncharacterized protein</fullName>
    </submittedName>
</protein>
<dbReference type="Proteomes" id="UP000026915">
    <property type="component" value="Chromosome 1"/>
</dbReference>
<dbReference type="AlphaFoldDB" id="A0A061DU96"/>
<dbReference type="HOGENOM" id="CLU_1910428_0_0_1"/>
<dbReference type="Gramene" id="EOX93558">
    <property type="protein sequence ID" value="EOX93558"/>
    <property type="gene ID" value="TCM_002448"/>
</dbReference>
<dbReference type="InParanoid" id="A0A061DU96"/>
<name>A0A061DU96_THECC</name>
<dbReference type="EMBL" id="CM001879">
    <property type="protein sequence ID" value="EOX93558.1"/>
    <property type="molecule type" value="Genomic_DNA"/>
</dbReference>
<gene>
    <name evidence="1" type="ORF">TCM_002448</name>
</gene>
<reference evidence="1 2" key="1">
    <citation type="journal article" date="2013" name="Genome Biol.">
        <title>The genome sequence of the most widely cultivated cacao type and its use to identify candidate genes regulating pod color.</title>
        <authorList>
            <person name="Motamayor J.C."/>
            <person name="Mockaitis K."/>
            <person name="Schmutz J."/>
            <person name="Haiminen N."/>
            <person name="Iii D.L."/>
            <person name="Cornejo O."/>
            <person name="Findley S.D."/>
            <person name="Zheng P."/>
            <person name="Utro F."/>
            <person name="Royaert S."/>
            <person name="Saski C."/>
            <person name="Jenkins J."/>
            <person name="Podicheti R."/>
            <person name="Zhao M."/>
            <person name="Scheffler B.E."/>
            <person name="Stack J.C."/>
            <person name="Feltus F.A."/>
            <person name="Mustiga G.M."/>
            <person name="Amores F."/>
            <person name="Phillips W."/>
            <person name="Marelli J.P."/>
            <person name="May G.D."/>
            <person name="Shapiro H."/>
            <person name="Ma J."/>
            <person name="Bustamante C.D."/>
            <person name="Schnell R.J."/>
            <person name="Main D."/>
            <person name="Gilbert D."/>
            <person name="Parida L."/>
            <person name="Kuhn D.N."/>
        </authorList>
    </citation>
    <scope>NUCLEOTIDE SEQUENCE [LARGE SCALE GENOMIC DNA]</scope>
    <source>
        <strain evidence="2">cv. Matina 1-6</strain>
    </source>
</reference>
<accession>A0A061DU96</accession>
<sequence>MQSLIDNNGDHNRLMHMSLSSPVHTQGVYKYCFHNSDQHVHRTNTQFLPTNATITRDYKDDTIDWNDDDYVGGHDDCLEEDRCDDNDIPYYNHADGDTEHTITVVLEDDQCDDPIYNNPITGDSGIRSLDDSE</sequence>
<organism evidence="1 2">
    <name type="scientific">Theobroma cacao</name>
    <name type="common">Cacao</name>
    <name type="synonym">Cocoa</name>
    <dbReference type="NCBI Taxonomy" id="3641"/>
    <lineage>
        <taxon>Eukaryota</taxon>
        <taxon>Viridiplantae</taxon>
        <taxon>Streptophyta</taxon>
        <taxon>Embryophyta</taxon>
        <taxon>Tracheophyta</taxon>
        <taxon>Spermatophyta</taxon>
        <taxon>Magnoliopsida</taxon>
        <taxon>eudicotyledons</taxon>
        <taxon>Gunneridae</taxon>
        <taxon>Pentapetalae</taxon>
        <taxon>rosids</taxon>
        <taxon>malvids</taxon>
        <taxon>Malvales</taxon>
        <taxon>Malvaceae</taxon>
        <taxon>Byttnerioideae</taxon>
        <taxon>Theobroma</taxon>
    </lineage>
</organism>
<evidence type="ECO:0000313" key="1">
    <source>
        <dbReference type="EMBL" id="EOX93558.1"/>
    </source>
</evidence>
<evidence type="ECO:0000313" key="2">
    <source>
        <dbReference type="Proteomes" id="UP000026915"/>
    </source>
</evidence>
<proteinExistence type="predicted"/>
<keyword evidence="2" id="KW-1185">Reference proteome</keyword>